<dbReference type="PANTHER" id="PTHR37422:SF13">
    <property type="entry name" value="LIPOPOLYSACCHARIDE BIOSYNTHESIS PROTEIN PA4999-RELATED"/>
    <property type="match status" value="1"/>
</dbReference>
<gene>
    <name evidence="9" type="ORF">A3A40_01525</name>
</gene>
<feature type="transmembrane region" description="Helical" evidence="7">
    <location>
        <begin position="173"/>
        <end position="191"/>
    </location>
</feature>
<feature type="transmembrane region" description="Helical" evidence="7">
    <location>
        <begin position="253"/>
        <end position="271"/>
    </location>
</feature>
<feature type="transmembrane region" description="Helical" evidence="7">
    <location>
        <begin position="7"/>
        <end position="33"/>
    </location>
</feature>
<feature type="transmembrane region" description="Helical" evidence="7">
    <location>
        <begin position="475"/>
        <end position="494"/>
    </location>
</feature>
<dbReference type="InterPro" id="IPR007016">
    <property type="entry name" value="O-antigen_ligase-rel_domated"/>
</dbReference>
<organism evidence="9 10">
    <name type="scientific">Candidatus Kaiserbacteria bacterium RIFCSPLOWO2_01_FULL_54_20</name>
    <dbReference type="NCBI Taxonomy" id="1798513"/>
    <lineage>
        <taxon>Bacteria</taxon>
        <taxon>Candidatus Kaiseribacteriota</taxon>
    </lineage>
</organism>
<dbReference type="SUPFAM" id="SSF48452">
    <property type="entry name" value="TPR-like"/>
    <property type="match status" value="1"/>
</dbReference>
<keyword evidence="4 7" id="KW-0472">Membrane</keyword>
<feature type="transmembrane region" description="Helical" evidence="7">
    <location>
        <begin position="203"/>
        <end position="222"/>
    </location>
</feature>
<keyword evidence="5" id="KW-0802">TPR repeat</keyword>
<comment type="subcellular location">
    <subcellularLocation>
        <location evidence="1">Membrane</location>
        <topology evidence="1">Multi-pass membrane protein</topology>
    </subcellularLocation>
</comment>
<feature type="compositionally biased region" description="Polar residues" evidence="6">
    <location>
        <begin position="391"/>
        <end position="408"/>
    </location>
</feature>
<dbReference type="Proteomes" id="UP000178427">
    <property type="component" value="Unassembled WGS sequence"/>
</dbReference>
<feature type="repeat" description="TPR" evidence="5">
    <location>
        <begin position="714"/>
        <end position="747"/>
    </location>
</feature>
<dbReference type="EMBL" id="MFMA01000039">
    <property type="protein sequence ID" value="OGG73754.1"/>
    <property type="molecule type" value="Genomic_DNA"/>
</dbReference>
<evidence type="ECO:0000256" key="2">
    <source>
        <dbReference type="ARBA" id="ARBA00022692"/>
    </source>
</evidence>
<dbReference type="PROSITE" id="PS50005">
    <property type="entry name" value="TPR"/>
    <property type="match status" value="2"/>
</dbReference>
<feature type="repeat" description="TPR" evidence="5">
    <location>
        <begin position="615"/>
        <end position="648"/>
    </location>
</feature>
<dbReference type="InterPro" id="IPR011990">
    <property type="entry name" value="TPR-like_helical_dom_sf"/>
</dbReference>
<evidence type="ECO:0000313" key="9">
    <source>
        <dbReference type="EMBL" id="OGG73754.1"/>
    </source>
</evidence>
<feature type="transmembrane region" description="Helical" evidence="7">
    <location>
        <begin position="129"/>
        <end position="153"/>
    </location>
</feature>
<accession>A0A1F6EJF0</accession>
<evidence type="ECO:0000256" key="3">
    <source>
        <dbReference type="ARBA" id="ARBA00022989"/>
    </source>
</evidence>
<evidence type="ECO:0000256" key="6">
    <source>
        <dbReference type="SAM" id="MobiDB-lite"/>
    </source>
</evidence>
<dbReference type="InterPro" id="IPR019734">
    <property type="entry name" value="TPR_rpt"/>
</dbReference>
<feature type="transmembrane region" description="Helical" evidence="7">
    <location>
        <begin position="39"/>
        <end position="62"/>
    </location>
</feature>
<feature type="domain" description="O-antigen ligase-related" evidence="8">
    <location>
        <begin position="213"/>
        <end position="365"/>
    </location>
</feature>
<name>A0A1F6EJF0_9BACT</name>
<comment type="caution">
    <text evidence="9">The sequence shown here is derived from an EMBL/GenBank/DDBJ whole genome shotgun (WGS) entry which is preliminary data.</text>
</comment>
<evidence type="ECO:0000259" key="8">
    <source>
        <dbReference type="Pfam" id="PF04932"/>
    </source>
</evidence>
<dbReference type="SMART" id="SM00028">
    <property type="entry name" value="TPR"/>
    <property type="match status" value="3"/>
</dbReference>
<dbReference type="Gene3D" id="1.25.40.10">
    <property type="entry name" value="Tetratricopeptide repeat domain"/>
    <property type="match status" value="2"/>
</dbReference>
<evidence type="ECO:0000256" key="1">
    <source>
        <dbReference type="ARBA" id="ARBA00004141"/>
    </source>
</evidence>
<dbReference type="AlphaFoldDB" id="A0A1F6EJF0"/>
<dbReference type="Pfam" id="PF04932">
    <property type="entry name" value="Wzy_C"/>
    <property type="match status" value="1"/>
</dbReference>
<dbReference type="Pfam" id="PF13181">
    <property type="entry name" value="TPR_8"/>
    <property type="match status" value="1"/>
</dbReference>
<feature type="transmembrane region" description="Helical" evidence="7">
    <location>
        <begin position="103"/>
        <end position="122"/>
    </location>
</feature>
<dbReference type="InterPro" id="IPR051533">
    <property type="entry name" value="WaaL-like"/>
</dbReference>
<dbReference type="GO" id="GO:0016020">
    <property type="term" value="C:membrane"/>
    <property type="evidence" value="ECO:0007669"/>
    <property type="project" value="UniProtKB-SubCell"/>
</dbReference>
<sequence length="766" mass="83950">MAIEKTLRFIVLGGIFALPFIVFIVAQSLFFPFITGKNFTFRIIVEVITGAYLALALVNPVFRPKRSWLLGLFALFVLVVALADALGVYPFKSFWSNYERMDGWVTLVHLFFYFLVASSVLNTEKLWRAFWHVSISVSAIVGVYGLLQLAGVASLNPGFSSLSRIDATLGNPIYLAAYMLFNIGIAAMLWARAWQETILGERFWLSVLYGGVIALNTVILFMTGTRGAMLGLIGGALLAALLTAFSSQTLRRTALAGVVAILVLAGGFWLVRGEAWVQKVPFLQRLATISLEDNTTKARFMNWGMAWQGVKERPILGWGQENYAIVFDKYYDPRMYAQEQWFDRVHNIVFDWLVAAGFVGLFSYLSIMGAAVWLLWRPSVERRPSGERGSTEASRLNVGSTEASTPNVRRSESNTFSVAESSILTGLLAAYFFHNLFVFDNITSYVLFVSVLAYIAWRGSTGAEALPMPRVPQRAVMAVAISAAVLVWGVAWFVNAKALSANRALLNGLAQQEGGLQKNLEYFKESISYGSFGTQEAREQLAQAAAQIVRSEAVPVEVKQDFLNTAAEEMSRMSAESPLDARFPLFLGALLGASGNLDTSIPVLQKAHELSPGKQTILFELASSMSANGDVRGALSTYKQAYELEPNFNDARIWYASAAIRAQEDALADELLAPLLEKGGAADPRIAAAYVSRGRYDKIAQIWEAHLKLVPNDAQAYFTLAAAYYGMGNSTLAISTLEKIAAIAPGAKAQADALIEQVRNGTAKVQ</sequence>
<evidence type="ECO:0000256" key="7">
    <source>
        <dbReference type="SAM" id="Phobius"/>
    </source>
</evidence>
<feature type="transmembrane region" description="Helical" evidence="7">
    <location>
        <begin position="69"/>
        <end position="91"/>
    </location>
</feature>
<protein>
    <recommendedName>
        <fullName evidence="8">O-antigen ligase-related domain-containing protein</fullName>
    </recommendedName>
</protein>
<dbReference type="PANTHER" id="PTHR37422">
    <property type="entry name" value="TEICHURONIC ACID BIOSYNTHESIS PROTEIN TUAE"/>
    <property type="match status" value="1"/>
</dbReference>
<dbReference type="STRING" id="1798513.A3A40_01525"/>
<feature type="transmembrane region" description="Helical" evidence="7">
    <location>
        <begin position="352"/>
        <end position="376"/>
    </location>
</feature>
<feature type="region of interest" description="Disordered" evidence="6">
    <location>
        <begin position="382"/>
        <end position="408"/>
    </location>
</feature>
<evidence type="ECO:0000256" key="5">
    <source>
        <dbReference type="PROSITE-ProRule" id="PRU00339"/>
    </source>
</evidence>
<reference evidence="9 10" key="1">
    <citation type="journal article" date="2016" name="Nat. Commun.">
        <title>Thousands of microbial genomes shed light on interconnected biogeochemical processes in an aquifer system.</title>
        <authorList>
            <person name="Anantharaman K."/>
            <person name="Brown C.T."/>
            <person name="Hug L.A."/>
            <person name="Sharon I."/>
            <person name="Castelle C.J."/>
            <person name="Probst A.J."/>
            <person name="Thomas B.C."/>
            <person name="Singh A."/>
            <person name="Wilkins M.J."/>
            <person name="Karaoz U."/>
            <person name="Brodie E.L."/>
            <person name="Williams K.H."/>
            <person name="Hubbard S.S."/>
            <person name="Banfield J.F."/>
        </authorList>
    </citation>
    <scope>NUCLEOTIDE SEQUENCE [LARGE SCALE GENOMIC DNA]</scope>
</reference>
<feature type="transmembrane region" description="Helical" evidence="7">
    <location>
        <begin position="445"/>
        <end position="463"/>
    </location>
</feature>
<evidence type="ECO:0000256" key="4">
    <source>
        <dbReference type="ARBA" id="ARBA00023136"/>
    </source>
</evidence>
<proteinExistence type="predicted"/>
<keyword evidence="2 7" id="KW-0812">Transmembrane</keyword>
<evidence type="ECO:0000313" key="10">
    <source>
        <dbReference type="Proteomes" id="UP000178427"/>
    </source>
</evidence>
<keyword evidence="3 7" id="KW-1133">Transmembrane helix</keyword>
<feature type="transmembrane region" description="Helical" evidence="7">
    <location>
        <begin position="228"/>
        <end position="246"/>
    </location>
</feature>